<evidence type="ECO:0000313" key="3">
    <source>
        <dbReference type="Proteomes" id="UP000827986"/>
    </source>
</evidence>
<sequence>MWALPPGVGTMLSVEVPKGEGCKQEREQHPSGAHLPPRTPPPHTGAAPRAQQPRPQALGRSLTCPPNSSDSPLGQGSTAPCQPIATMRRPGPQPDRAGPWPHSQPETYTGLSQPGGGGRGVLHSIKTIPLT</sequence>
<name>A0A9D3XGI2_9SAUR</name>
<accession>A0A9D3XGI2</accession>
<feature type="compositionally biased region" description="Polar residues" evidence="1">
    <location>
        <begin position="64"/>
        <end position="80"/>
    </location>
</feature>
<feature type="compositionally biased region" description="Basic and acidic residues" evidence="1">
    <location>
        <begin position="17"/>
        <end position="29"/>
    </location>
</feature>
<gene>
    <name evidence="2" type="ORF">KIL84_008975</name>
</gene>
<proteinExistence type="predicted"/>
<comment type="caution">
    <text evidence="2">The sequence shown here is derived from an EMBL/GenBank/DDBJ whole genome shotgun (WGS) entry which is preliminary data.</text>
</comment>
<reference evidence="2" key="1">
    <citation type="submission" date="2021-09" db="EMBL/GenBank/DDBJ databases">
        <title>The genome of Mauremys mutica provides insights into the evolution of semi-aquatic lifestyle.</title>
        <authorList>
            <person name="Gong S."/>
            <person name="Gao Y."/>
        </authorList>
    </citation>
    <scope>NUCLEOTIDE SEQUENCE</scope>
    <source>
        <strain evidence="2">MM-2020</strain>
        <tissue evidence="2">Muscle</tissue>
    </source>
</reference>
<feature type="compositionally biased region" description="Low complexity" evidence="1">
    <location>
        <begin position="46"/>
        <end position="57"/>
    </location>
</feature>
<keyword evidence="3" id="KW-1185">Reference proteome</keyword>
<feature type="region of interest" description="Disordered" evidence="1">
    <location>
        <begin position="1"/>
        <end position="131"/>
    </location>
</feature>
<dbReference type="EMBL" id="JAHDVG010000470">
    <property type="protein sequence ID" value="KAH1180139.1"/>
    <property type="molecule type" value="Genomic_DNA"/>
</dbReference>
<evidence type="ECO:0000313" key="2">
    <source>
        <dbReference type="EMBL" id="KAH1180139.1"/>
    </source>
</evidence>
<organism evidence="2 3">
    <name type="scientific">Mauremys mutica</name>
    <name type="common">yellowpond turtle</name>
    <dbReference type="NCBI Taxonomy" id="74926"/>
    <lineage>
        <taxon>Eukaryota</taxon>
        <taxon>Metazoa</taxon>
        <taxon>Chordata</taxon>
        <taxon>Craniata</taxon>
        <taxon>Vertebrata</taxon>
        <taxon>Euteleostomi</taxon>
        <taxon>Archelosauria</taxon>
        <taxon>Testudinata</taxon>
        <taxon>Testudines</taxon>
        <taxon>Cryptodira</taxon>
        <taxon>Durocryptodira</taxon>
        <taxon>Testudinoidea</taxon>
        <taxon>Geoemydidae</taxon>
        <taxon>Geoemydinae</taxon>
        <taxon>Mauremys</taxon>
    </lineage>
</organism>
<evidence type="ECO:0000256" key="1">
    <source>
        <dbReference type="SAM" id="MobiDB-lite"/>
    </source>
</evidence>
<protein>
    <submittedName>
        <fullName evidence="2">Uncharacterized protein</fullName>
    </submittedName>
</protein>
<dbReference type="Proteomes" id="UP000827986">
    <property type="component" value="Unassembled WGS sequence"/>
</dbReference>
<dbReference type="AlphaFoldDB" id="A0A9D3XGI2"/>